<dbReference type="GO" id="GO:0005524">
    <property type="term" value="F:ATP binding"/>
    <property type="evidence" value="ECO:0007669"/>
    <property type="project" value="UniProtKB-KW"/>
</dbReference>
<dbReference type="PANTHER" id="PTHR24421:SF10">
    <property type="entry name" value="NITRATE_NITRITE SENSOR PROTEIN NARQ"/>
    <property type="match status" value="1"/>
</dbReference>
<keyword evidence="6 11" id="KW-0418">Kinase</keyword>
<evidence type="ECO:0000256" key="1">
    <source>
        <dbReference type="ARBA" id="ARBA00000085"/>
    </source>
</evidence>
<gene>
    <name evidence="11" type="ORF">N803_10165</name>
</gene>
<dbReference type="PANTHER" id="PTHR24421">
    <property type="entry name" value="NITRATE/NITRITE SENSOR PROTEIN NARX-RELATED"/>
    <property type="match status" value="1"/>
</dbReference>
<keyword evidence="5" id="KW-0547">Nucleotide-binding</keyword>
<dbReference type="SUPFAM" id="SSF55874">
    <property type="entry name" value="ATPase domain of HSP90 chaperone/DNA topoisomerase II/histidine kinase"/>
    <property type="match status" value="1"/>
</dbReference>
<dbReference type="InterPro" id="IPR036890">
    <property type="entry name" value="HATPase_C_sf"/>
</dbReference>
<dbReference type="RefSeq" id="WP_035903642.1">
    <property type="nucleotide sequence ID" value="NZ_AVPK01000003.1"/>
</dbReference>
<feature type="transmembrane region" description="Helical" evidence="9">
    <location>
        <begin position="135"/>
        <end position="157"/>
    </location>
</feature>
<comment type="caution">
    <text evidence="11">The sequence shown here is derived from an EMBL/GenBank/DDBJ whole genome shotgun (WGS) entry which is preliminary data.</text>
</comment>
<dbReference type="Pfam" id="PF07730">
    <property type="entry name" value="HisKA_3"/>
    <property type="match status" value="1"/>
</dbReference>
<dbReference type="GO" id="GO:0000155">
    <property type="term" value="F:phosphorelay sensor kinase activity"/>
    <property type="evidence" value="ECO:0007669"/>
    <property type="project" value="InterPro"/>
</dbReference>
<keyword evidence="9" id="KW-1133">Transmembrane helix</keyword>
<keyword evidence="7" id="KW-0067">ATP-binding</keyword>
<sequence length="393" mass="42405">MPEHLAPTHGRLGSVWRWSLAILISLVSWGAIAIAMSEANISDERIIGWFFVGDIALGILSFCLVPMRHKWPFGIALATNLMATVSGSSAGPATWTMGSLAARHWWRGLLAVAPAAVLAGIVQERLYPGEDDLPLWASIVFGLLIAGIVIAVGWAMGSQRNLMDSLRERAHTAEREQQARVAQAQAAERTRIAREMHDVLAHRISLVAMHAGALSFRTDLTREEQSTAAKTIEENAHQALRDLRDVLGVLRDPTAPTDAPPELPQPLIGDLVRLVEEERAGGMRVNLDQQLTGDVTDNLGRTAYRIVQEALTNARKHAPGTVVDATLAGSPAEGLTVTVHNAKPVGRVRHALPASGLGLIGLEERVTLAGGRFAHGPDPDGGYLVYAWIPWES</sequence>
<dbReference type="GO" id="GO:0016020">
    <property type="term" value="C:membrane"/>
    <property type="evidence" value="ECO:0007669"/>
    <property type="project" value="InterPro"/>
</dbReference>
<keyword evidence="4" id="KW-0808">Transferase</keyword>
<dbReference type="Gene3D" id="1.20.5.1930">
    <property type="match status" value="1"/>
</dbReference>
<evidence type="ECO:0000259" key="10">
    <source>
        <dbReference type="Pfam" id="PF07730"/>
    </source>
</evidence>
<evidence type="ECO:0000256" key="7">
    <source>
        <dbReference type="ARBA" id="ARBA00022840"/>
    </source>
</evidence>
<keyword evidence="8" id="KW-0902">Two-component regulatory system</keyword>
<dbReference type="CDD" id="cd16917">
    <property type="entry name" value="HATPase_UhpB-NarQ-NarX-like"/>
    <property type="match status" value="1"/>
</dbReference>
<dbReference type="AlphaFoldDB" id="A0A0A0JRB4"/>
<feature type="transmembrane region" description="Helical" evidence="9">
    <location>
        <begin position="46"/>
        <end position="67"/>
    </location>
</feature>
<protein>
    <recommendedName>
        <fullName evidence="2">histidine kinase</fullName>
        <ecNumber evidence="2">2.7.13.3</ecNumber>
    </recommendedName>
</protein>
<proteinExistence type="predicted"/>
<dbReference type="Proteomes" id="UP000030011">
    <property type="component" value="Unassembled WGS sequence"/>
</dbReference>
<evidence type="ECO:0000256" key="6">
    <source>
        <dbReference type="ARBA" id="ARBA00022777"/>
    </source>
</evidence>
<comment type="catalytic activity">
    <reaction evidence="1">
        <text>ATP + protein L-histidine = ADP + protein N-phospho-L-histidine.</text>
        <dbReference type="EC" id="2.7.13.3"/>
    </reaction>
</comment>
<feature type="transmembrane region" description="Helical" evidence="9">
    <location>
        <begin position="105"/>
        <end position="123"/>
    </location>
</feature>
<evidence type="ECO:0000256" key="2">
    <source>
        <dbReference type="ARBA" id="ARBA00012438"/>
    </source>
</evidence>
<feature type="transmembrane region" description="Helical" evidence="9">
    <location>
        <begin position="15"/>
        <end position="34"/>
    </location>
</feature>
<dbReference type="EC" id="2.7.13.3" evidence="2"/>
<dbReference type="Gene3D" id="3.30.565.10">
    <property type="entry name" value="Histidine kinase-like ATPase, C-terminal domain"/>
    <property type="match status" value="1"/>
</dbReference>
<evidence type="ECO:0000256" key="9">
    <source>
        <dbReference type="SAM" id="Phobius"/>
    </source>
</evidence>
<keyword evidence="9" id="KW-0472">Membrane</keyword>
<accession>A0A0A0JRB4</accession>
<dbReference type="InterPro" id="IPR050482">
    <property type="entry name" value="Sensor_HK_TwoCompSys"/>
</dbReference>
<evidence type="ECO:0000256" key="8">
    <source>
        <dbReference type="ARBA" id="ARBA00023012"/>
    </source>
</evidence>
<evidence type="ECO:0000256" key="4">
    <source>
        <dbReference type="ARBA" id="ARBA00022679"/>
    </source>
</evidence>
<evidence type="ECO:0000256" key="5">
    <source>
        <dbReference type="ARBA" id="ARBA00022741"/>
    </source>
</evidence>
<keyword evidence="3" id="KW-0597">Phosphoprotein</keyword>
<organism evidence="11 12">
    <name type="scientific">Knoellia subterranea KCTC 19937</name>
    <dbReference type="NCBI Taxonomy" id="1385521"/>
    <lineage>
        <taxon>Bacteria</taxon>
        <taxon>Bacillati</taxon>
        <taxon>Actinomycetota</taxon>
        <taxon>Actinomycetes</taxon>
        <taxon>Micrococcales</taxon>
        <taxon>Intrasporangiaceae</taxon>
        <taxon>Knoellia</taxon>
    </lineage>
</organism>
<evidence type="ECO:0000313" key="12">
    <source>
        <dbReference type="Proteomes" id="UP000030011"/>
    </source>
</evidence>
<dbReference type="OrthoDB" id="227596at2"/>
<dbReference type="InterPro" id="IPR011712">
    <property type="entry name" value="Sig_transdc_His_kin_sub3_dim/P"/>
</dbReference>
<feature type="transmembrane region" description="Helical" evidence="9">
    <location>
        <begin position="73"/>
        <end position="93"/>
    </location>
</feature>
<evidence type="ECO:0000256" key="3">
    <source>
        <dbReference type="ARBA" id="ARBA00022553"/>
    </source>
</evidence>
<dbReference type="EMBL" id="AVPK01000003">
    <property type="protein sequence ID" value="KGN38121.1"/>
    <property type="molecule type" value="Genomic_DNA"/>
</dbReference>
<dbReference type="GO" id="GO:0046983">
    <property type="term" value="F:protein dimerization activity"/>
    <property type="evidence" value="ECO:0007669"/>
    <property type="project" value="InterPro"/>
</dbReference>
<name>A0A0A0JRB4_9MICO</name>
<reference evidence="11 12" key="1">
    <citation type="submission" date="2013-08" db="EMBL/GenBank/DDBJ databases">
        <title>The genome sequence of Knoellia subterranea.</title>
        <authorList>
            <person name="Zhu W."/>
            <person name="Wang G."/>
        </authorList>
    </citation>
    <scope>NUCLEOTIDE SEQUENCE [LARGE SCALE GENOMIC DNA]</scope>
    <source>
        <strain evidence="11 12">KCTC 19937</strain>
    </source>
</reference>
<dbReference type="eggNOG" id="COG4585">
    <property type="taxonomic scope" value="Bacteria"/>
</dbReference>
<feature type="domain" description="Signal transduction histidine kinase subgroup 3 dimerisation and phosphoacceptor" evidence="10">
    <location>
        <begin position="188"/>
        <end position="253"/>
    </location>
</feature>
<keyword evidence="9" id="KW-0812">Transmembrane</keyword>
<keyword evidence="12" id="KW-1185">Reference proteome</keyword>
<evidence type="ECO:0000313" key="11">
    <source>
        <dbReference type="EMBL" id="KGN38121.1"/>
    </source>
</evidence>
<dbReference type="STRING" id="1385521.N803_10165"/>